<dbReference type="Gene3D" id="1.20.1610.10">
    <property type="entry name" value="alpha-1,2-mannosidases domains"/>
    <property type="match status" value="1"/>
</dbReference>
<dbReference type="InterPro" id="IPR005887">
    <property type="entry name" value="GH92_a_mannosidase_put"/>
</dbReference>
<feature type="domain" description="Glycosyl hydrolase family 92" evidence="1">
    <location>
        <begin position="271"/>
        <end position="754"/>
    </location>
</feature>
<reference evidence="3 4" key="1">
    <citation type="submission" date="2017-03" db="EMBL/GenBank/DDBJ databases">
        <title>Genomes of endolithic fungi from Antarctica.</title>
        <authorList>
            <person name="Coleine C."/>
            <person name="Masonjones S."/>
            <person name="Stajich J.E."/>
        </authorList>
    </citation>
    <scope>NUCLEOTIDE SEQUENCE [LARGE SCALE GENOMIC DNA]</scope>
    <source>
        <strain evidence="3 4">CCFEE 6315</strain>
    </source>
</reference>
<dbReference type="FunFam" id="1.20.1050.60:FF:000002">
    <property type="entry name" value="Glycosyl hydrolase family 92"/>
    <property type="match status" value="1"/>
</dbReference>
<evidence type="ECO:0000313" key="4">
    <source>
        <dbReference type="Proteomes" id="UP000308549"/>
    </source>
</evidence>
<dbReference type="PANTHER" id="PTHR12143:SF25">
    <property type="entry name" value="FAMILY PROTEIN, PUTATIVE (AFU_ORTHOLOGUE AFUA_1G10790)-RELATED"/>
    <property type="match status" value="1"/>
</dbReference>
<evidence type="ECO:0000259" key="2">
    <source>
        <dbReference type="Pfam" id="PF17678"/>
    </source>
</evidence>
<keyword evidence="4" id="KW-1185">Reference proteome</keyword>
<organism evidence="3 4">
    <name type="scientific">Salinomyces thailandicus</name>
    <dbReference type="NCBI Taxonomy" id="706561"/>
    <lineage>
        <taxon>Eukaryota</taxon>
        <taxon>Fungi</taxon>
        <taxon>Dikarya</taxon>
        <taxon>Ascomycota</taxon>
        <taxon>Pezizomycotina</taxon>
        <taxon>Dothideomycetes</taxon>
        <taxon>Dothideomycetidae</taxon>
        <taxon>Mycosphaerellales</taxon>
        <taxon>Teratosphaeriaceae</taxon>
        <taxon>Salinomyces</taxon>
    </lineage>
</organism>
<dbReference type="InterPro" id="IPR008928">
    <property type="entry name" value="6-hairpin_glycosidase_sf"/>
</dbReference>
<dbReference type="Pfam" id="PF17678">
    <property type="entry name" value="Glyco_hydro_92N"/>
    <property type="match status" value="1"/>
</dbReference>
<dbReference type="GO" id="GO:0030246">
    <property type="term" value="F:carbohydrate binding"/>
    <property type="evidence" value="ECO:0007669"/>
    <property type="project" value="InterPro"/>
</dbReference>
<evidence type="ECO:0008006" key="5">
    <source>
        <dbReference type="Google" id="ProtNLM"/>
    </source>
</evidence>
<dbReference type="GO" id="GO:0005634">
    <property type="term" value="C:nucleus"/>
    <property type="evidence" value="ECO:0007669"/>
    <property type="project" value="TreeGrafter"/>
</dbReference>
<sequence length="777" mass="85313">MYDKSLKIARIDPLLYVDQLIGSSDGGNVFAGATLPYGMAKAVADTDSESNQGGFTTDGSNITGFSSLHDSGTGGSPSLGDFALFPYASCANDTVDGCIFPELARAVHYVNGSVAAAPGYFSLTLRSGVSAAMTAAMHTSLFQFTFPSTTTDGSSGGSPLVFMDLTDLSDSRQDNASISVDADTGRMTGNGRFLPSFGTGNYVAYFCADFKGSAIRDDGIYVNSRGSTDVKDLKISRGINGYPLPGGAFVRFENSDPVMVRVGLSFISSEQACNNAETEIPSFDFNATRSAATSAWRSKLSPIDISTRGINSSLIKNFYSGIYRTMVNPQNYTGNVPLVSGDEIWFDSFYCLWDSFRSQIPFLTAIDTKSVIDMIKGLLNIYTYQGWLPDCHMSLCKGFTQGGSNADNVMADAYLKINNSDIDWSLAYEAVIKDAEIEPYDWCCEGRGGLDSWKRLGYIPVQDFDYKGFGTMTRSISRTLEYSYNDFCISQMARGLGDQGDVEKYQQSSGNWINLFDYDQTSYLSNGSNTGFTGFFQPKFLNETWGYQDPLKCSNIDNNPDSVCSLQNTGAETFESSIWEYAFFTPHDQAKLISTFGGPKAFVRRLDYLHNTQIIYIGNEPAFLTVFQYHYAGRPALSAKRAHYYIPHYFQPTHAGLPGNDDSGAMGSFVSFSMMGLFPNPGQDVYLIVPPFFESVNITSPVTGKTARVRNVNFDASYNDIFIQRATLDGQPYTKNWIDHSFFTEGKELVLYLGRNESAWGTQVADLPPSLSAYEGF</sequence>
<dbReference type="FunFam" id="2.70.98.10:FF:000010">
    <property type="entry name" value="Alpha-1,2-mannosidase family protein"/>
    <property type="match status" value="1"/>
</dbReference>
<dbReference type="AlphaFoldDB" id="A0A4U0UDK0"/>
<feature type="domain" description="Glycosyl hydrolase family 92 N-terminal" evidence="2">
    <location>
        <begin position="16"/>
        <end position="265"/>
    </location>
</feature>
<dbReference type="GO" id="GO:0005829">
    <property type="term" value="C:cytosol"/>
    <property type="evidence" value="ECO:0007669"/>
    <property type="project" value="TreeGrafter"/>
</dbReference>
<dbReference type="Gene3D" id="3.30.2080.10">
    <property type="entry name" value="GH92 mannosidase domain"/>
    <property type="match status" value="1"/>
</dbReference>
<dbReference type="FunFam" id="3.30.2080.10:FF:000001">
    <property type="entry name" value="Alpha-1,2-mannosidase subfamily"/>
    <property type="match status" value="1"/>
</dbReference>
<comment type="caution">
    <text evidence="3">The sequence shown here is derived from an EMBL/GenBank/DDBJ whole genome shotgun (WGS) entry which is preliminary data.</text>
</comment>
<dbReference type="OrthoDB" id="449263at2759"/>
<dbReference type="NCBIfam" id="TIGR01180">
    <property type="entry name" value="aman2_put"/>
    <property type="match status" value="1"/>
</dbReference>
<dbReference type="Pfam" id="PF07971">
    <property type="entry name" value="Glyco_hydro_92"/>
    <property type="match status" value="1"/>
</dbReference>
<dbReference type="FunFam" id="1.20.1610.10:FF:000002">
    <property type="entry name" value="Alpha-1,2-mannosidase family protein"/>
    <property type="match status" value="1"/>
</dbReference>
<dbReference type="Proteomes" id="UP000308549">
    <property type="component" value="Unassembled WGS sequence"/>
</dbReference>
<name>A0A4U0UDK0_9PEZI</name>
<dbReference type="InterPro" id="IPR012939">
    <property type="entry name" value="Glyco_hydro_92"/>
</dbReference>
<evidence type="ECO:0000259" key="1">
    <source>
        <dbReference type="Pfam" id="PF07971"/>
    </source>
</evidence>
<dbReference type="Gene3D" id="1.20.1050.60">
    <property type="entry name" value="alpha-1,2-mannosidase"/>
    <property type="match status" value="1"/>
</dbReference>
<dbReference type="InterPro" id="IPR041371">
    <property type="entry name" value="GH92_N"/>
</dbReference>
<dbReference type="Gene3D" id="2.70.98.10">
    <property type="match status" value="1"/>
</dbReference>
<dbReference type="InterPro" id="IPR050883">
    <property type="entry name" value="PNGase"/>
</dbReference>
<dbReference type="GO" id="GO:0005975">
    <property type="term" value="P:carbohydrate metabolic process"/>
    <property type="evidence" value="ECO:0007669"/>
    <property type="project" value="InterPro"/>
</dbReference>
<accession>A0A4U0UDK0</accession>
<dbReference type="EMBL" id="NAJL01000002">
    <property type="protein sequence ID" value="TKA33543.1"/>
    <property type="molecule type" value="Genomic_DNA"/>
</dbReference>
<dbReference type="GO" id="GO:0006516">
    <property type="term" value="P:glycoprotein catabolic process"/>
    <property type="evidence" value="ECO:0007669"/>
    <property type="project" value="TreeGrafter"/>
</dbReference>
<gene>
    <name evidence="3" type="ORF">B0A50_00378</name>
</gene>
<dbReference type="SUPFAM" id="SSF48208">
    <property type="entry name" value="Six-hairpin glycosidases"/>
    <property type="match status" value="1"/>
</dbReference>
<proteinExistence type="predicted"/>
<evidence type="ECO:0000313" key="3">
    <source>
        <dbReference type="EMBL" id="TKA33543.1"/>
    </source>
</evidence>
<protein>
    <recommendedName>
        <fullName evidence="5">Glycoside hydrolase family 92 protein</fullName>
    </recommendedName>
</protein>
<dbReference type="InterPro" id="IPR014718">
    <property type="entry name" value="GH-type_carb-bd"/>
</dbReference>
<dbReference type="GO" id="GO:0000224">
    <property type="term" value="F:peptide-N4-(N-acetyl-beta-glucosaminyl)asparagine amidase activity"/>
    <property type="evidence" value="ECO:0007669"/>
    <property type="project" value="TreeGrafter"/>
</dbReference>
<dbReference type="PANTHER" id="PTHR12143">
    <property type="entry name" value="PEPTIDE N-GLYCANASE PNGASE -RELATED"/>
    <property type="match status" value="1"/>
</dbReference>